<evidence type="ECO:0000256" key="4">
    <source>
        <dbReference type="ARBA" id="ARBA00022571"/>
    </source>
</evidence>
<dbReference type="NCBIfam" id="TIGR01892">
    <property type="entry name" value="AcOrn-deacetyl"/>
    <property type="match status" value="1"/>
</dbReference>
<dbReference type="NCBIfam" id="NF005710">
    <property type="entry name" value="PRK07522.1"/>
    <property type="match status" value="1"/>
</dbReference>
<keyword evidence="8" id="KW-0862">Zinc</keyword>
<dbReference type="SUPFAM" id="SSF55031">
    <property type="entry name" value="Bacterial exopeptidase dimerisation domain"/>
    <property type="match status" value="1"/>
</dbReference>
<dbReference type="InterPro" id="IPR001261">
    <property type="entry name" value="ArgE/DapE_CS"/>
</dbReference>
<dbReference type="EMBL" id="FWZX01000004">
    <property type="protein sequence ID" value="SMF06969.1"/>
    <property type="molecule type" value="Genomic_DNA"/>
</dbReference>
<comment type="similarity">
    <text evidence="2">Belongs to the peptidase M20A family. ArgE subfamily.</text>
</comment>
<protein>
    <submittedName>
        <fullName evidence="11">Acetylornithine deacetylase</fullName>
    </submittedName>
</protein>
<dbReference type="InterPro" id="IPR050072">
    <property type="entry name" value="Peptidase_M20A"/>
</dbReference>
<sequence>MPKRRYSPQEMLAILVGFDTTSRESNLKLIDWVEAYLADYGVACRRSYDDAGGKANLLATIGPSVEGGIVLSGHTDVVPVDGQSWTSDPFRMVARNGRLYGRGTADMKAFSAVALALVPDFLERPLARPIHLALSYDEEVGCIGVHRLVADLSANLPRPGLVMVGEPTEMRVVNAHKGVSGFVTRIHGKSAHSSQPHRGGNAIVAAARLIAFLHEMAEEKKTGPQSSAGFEPPHTTFGIGVIQGGSALNIVAEHCQFQWEFRRVPADDPAEILGRFERYAREVVLPDLRRHAPDAEIVTETLAAVPPLAPEDDGLAETLLKRLTDANQAHVVSYGTEGGVFQQAGLSTVVCGPGSIDQAHQPDEFIEAKQLELCAEVMLRLADWARRAEAA</sequence>
<dbReference type="PANTHER" id="PTHR43808">
    <property type="entry name" value="ACETYLORNITHINE DEACETYLASE"/>
    <property type="match status" value="1"/>
</dbReference>
<keyword evidence="3" id="KW-0963">Cytoplasm</keyword>
<reference evidence="11 12" key="1">
    <citation type="submission" date="2017-04" db="EMBL/GenBank/DDBJ databases">
        <authorList>
            <person name="Afonso C.L."/>
            <person name="Miller P.J."/>
            <person name="Scott M.A."/>
            <person name="Spackman E."/>
            <person name="Goraichik I."/>
            <person name="Dimitrov K.M."/>
            <person name="Suarez D.L."/>
            <person name="Swayne D.E."/>
        </authorList>
    </citation>
    <scope>NUCLEOTIDE SEQUENCE [LARGE SCALE GENOMIC DNA]</scope>
    <source>
        <strain evidence="11 12">USBA 355</strain>
    </source>
</reference>
<evidence type="ECO:0000256" key="9">
    <source>
        <dbReference type="ARBA" id="ARBA00023285"/>
    </source>
</evidence>
<keyword evidence="5" id="KW-0028">Amino-acid biosynthesis</keyword>
<evidence type="ECO:0000256" key="7">
    <source>
        <dbReference type="ARBA" id="ARBA00022801"/>
    </source>
</evidence>
<dbReference type="PANTHER" id="PTHR43808:SF31">
    <property type="entry name" value="N-ACETYL-L-CITRULLINE DEACETYLASE"/>
    <property type="match status" value="1"/>
</dbReference>
<evidence type="ECO:0000256" key="5">
    <source>
        <dbReference type="ARBA" id="ARBA00022605"/>
    </source>
</evidence>
<keyword evidence="6" id="KW-0479">Metal-binding</keyword>
<evidence type="ECO:0000256" key="6">
    <source>
        <dbReference type="ARBA" id="ARBA00022723"/>
    </source>
</evidence>
<keyword evidence="7" id="KW-0378">Hydrolase</keyword>
<gene>
    <name evidence="11" type="ORF">SAMN05428998_10421</name>
</gene>
<proteinExistence type="inferred from homology"/>
<organism evidence="11 12">
    <name type="scientific">Tistlia consotensis USBA 355</name>
    <dbReference type="NCBI Taxonomy" id="560819"/>
    <lineage>
        <taxon>Bacteria</taxon>
        <taxon>Pseudomonadati</taxon>
        <taxon>Pseudomonadota</taxon>
        <taxon>Alphaproteobacteria</taxon>
        <taxon>Rhodospirillales</taxon>
        <taxon>Rhodovibrionaceae</taxon>
        <taxon>Tistlia</taxon>
    </lineage>
</organism>
<dbReference type="GO" id="GO:0046872">
    <property type="term" value="F:metal ion binding"/>
    <property type="evidence" value="ECO:0007669"/>
    <property type="project" value="UniProtKB-KW"/>
</dbReference>
<name>A0A1Y6BJK7_9PROT</name>
<dbReference type="Pfam" id="PF01546">
    <property type="entry name" value="Peptidase_M20"/>
    <property type="match status" value="1"/>
</dbReference>
<dbReference type="InterPro" id="IPR002933">
    <property type="entry name" value="Peptidase_M20"/>
</dbReference>
<evidence type="ECO:0000259" key="10">
    <source>
        <dbReference type="Pfam" id="PF07687"/>
    </source>
</evidence>
<dbReference type="InterPro" id="IPR011650">
    <property type="entry name" value="Peptidase_M20_dimer"/>
</dbReference>
<dbReference type="GO" id="GO:0008777">
    <property type="term" value="F:acetylornithine deacetylase activity"/>
    <property type="evidence" value="ECO:0007669"/>
    <property type="project" value="TreeGrafter"/>
</dbReference>
<feature type="domain" description="Peptidase M20 dimerisation" evidence="10">
    <location>
        <begin position="174"/>
        <end position="283"/>
    </location>
</feature>
<dbReference type="Gene3D" id="3.40.630.10">
    <property type="entry name" value="Zn peptidases"/>
    <property type="match status" value="1"/>
</dbReference>
<dbReference type="GO" id="GO:0006526">
    <property type="term" value="P:L-arginine biosynthetic process"/>
    <property type="evidence" value="ECO:0007669"/>
    <property type="project" value="UniProtKB-KW"/>
</dbReference>
<keyword evidence="9" id="KW-0170">Cobalt</keyword>
<accession>A0A1Y6BJK7</accession>
<evidence type="ECO:0000313" key="12">
    <source>
        <dbReference type="Proteomes" id="UP000192917"/>
    </source>
</evidence>
<evidence type="ECO:0000256" key="1">
    <source>
        <dbReference type="ARBA" id="ARBA00001947"/>
    </source>
</evidence>
<evidence type="ECO:0000256" key="2">
    <source>
        <dbReference type="ARBA" id="ARBA00005691"/>
    </source>
</evidence>
<dbReference type="PROSITE" id="PS00759">
    <property type="entry name" value="ARGE_DAPE_CPG2_2"/>
    <property type="match status" value="1"/>
</dbReference>
<dbReference type="Gene3D" id="3.30.70.360">
    <property type="match status" value="1"/>
</dbReference>
<evidence type="ECO:0000256" key="3">
    <source>
        <dbReference type="ARBA" id="ARBA00022490"/>
    </source>
</evidence>
<keyword evidence="4" id="KW-0055">Arginine biosynthesis</keyword>
<dbReference type="STRING" id="560819.SAMN05428998_10421"/>
<dbReference type="AlphaFoldDB" id="A0A1Y6BJK7"/>
<keyword evidence="12" id="KW-1185">Reference proteome</keyword>
<evidence type="ECO:0000313" key="11">
    <source>
        <dbReference type="EMBL" id="SMF06969.1"/>
    </source>
</evidence>
<dbReference type="InterPro" id="IPR036264">
    <property type="entry name" value="Bact_exopeptidase_dim_dom"/>
</dbReference>
<dbReference type="CDD" id="cd03894">
    <property type="entry name" value="M20_ArgE"/>
    <property type="match status" value="1"/>
</dbReference>
<dbReference type="RefSeq" id="WP_085121734.1">
    <property type="nucleotide sequence ID" value="NZ_FWZX01000004.1"/>
</dbReference>
<evidence type="ECO:0000256" key="8">
    <source>
        <dbReference type="ARBA" id="ARBA00022833"/>
    </source>
</evidence>
<dbReference type="Proteomes" id="UP000192917">
    <property type="component" value="Unassembled WGS sequence"/>
</dbReference>
<dbReference type="Pfam" id="PF07687">
    <property type="entry name" value="M20_dimer"/>
    <property type="match status" value="1"/>
</dbReference>
<dbReference type="InterPro" id="IPR010169">
    <property type="entry name" value="AcOrn-deacetyl"/>
</dbReference>
<comment type="cofactor">
    <cofactor evidence="1">
        <name>Zn(2+)</name>
        <dbReference type="ChEBI" id="CHEBI:29105"/>
    </cofactor>
</comment>
<dbReference type="SUPFAM" id="SSF53187">
    <property type="entry name" value="Zn-dependent exopeptidases"/>
    <property type="match status" value="1"/>
</dbReference>